<protein>
    <submittedName>
        <fullName evidence="3">S-layer family protein</fullName>
    </submittedName>
</protein>
<reference evidence="3 4" key="1">
    <citation type="submission" date="2018-06" db="EMBL/GenBank/DDBJ databases">
        <title>Freshwater and sediment microbial communities from various areas in North America, analyzing microbe dynamics in response to fracking.</title>
        <authorList>
            <person name="Lamendella R."/>
        </authorList>
    </citation>
    <scope>NUCLEOTIDE SEQUENCE [LARGE SCALE GENOMIC DNA]</scope>
    <source>
        <strain evidence="3 4">NG-13</strain>
    </source>
</reference>
<evidence type="ECO:0000259" key="2">
    <source>
        <dbReference type="PROSITE" id="PS51272"/>
    </source>
</evidence>
<dbReference type="SUPFAM" id="SSF81296">
    <property type="entry name" value="E set domains"/>
    <property type="match status" value="3"/>
</dbReference>
<keyword evidence="4" id="KW-1185">Reference proteome</keyword>
<sequence>MYKTRIIRKLFIGVIILSLLPLYLFDKAFAATPTATIVVADELLTSPSLVTITFSEAVTGFDLADLTTGSGILSGLTTSNYITYTATLTPPLSNRSGPFNISLNHSGVIAGGNVGSGTTVSNPYYVDTVMPIVTSVSVPANGTYKAGEDLIFIVNMDEIVVVTGIPTIPLIVGTTTVYANYVSGSGTNALQFRYTVQTGQSDSNGITIGALSLNGGLIRDEAGNDAVLTLNSVGSTAGVLVDAIAPTITSVSPTSGPTTGGTTVTLNGTNLNGATAVKFGATAATSYTVNSATQITATAPAGSAGTVDVTVTTPGGTSTTSAADQYTYIAAPTITSVSPTWGPTSGGTTVTLTGTNLTDATAVKFGATEATSYTVNSATQITATAPAGSAGTVDVTVTTPGGTSTTSAADQYTYIAMPTITSMSPTSGPTTGGTTVTLTGTNLTDATAVKFGATEATSYTVNSATQITATAPAGSAGTVDVTVTTPGGTSTTSAANQFTWFVVTHAISPLSDETLNALTAGYASGTQETKTVTLTRTGTGDLTSLATALGGTNAGSFTITQPTVTTLNSGTPSTTFTVKANDGLAAGTYKATVTVSAGGMTPVTFTVTQVVNSSSNSSSGSGSGSGSSSSSSSSSSGGTTPVTSTHSDIDQNGIMIDWAKIDSSKPSVTLEITPKDGVAYVRIPASILTSIERKNATFYIEIKTPYSSYQVPVNLASLIPGLKDLLAKNNVNNDDISFKITLTDKSGDKDFQAAFANSLPNGHAMGAIVDFHIDIINTKTGQAIGTADKFSKALTREILMPKSMTGMPAQWGAFRYNVTTKKLEFVAAEKKQIDGEWVVKIKSYSNSVYVVAQNTVSFADVQQHWSKSDVDLAAAKGLVEGVGGGLYDPNKAVTRAEFTAMLVRALGRGASDKDMVPYNDVKSGMWYSGEVSTAKELGLLTFVKGSSFNPNQPLTREEMASMLAAVGRLEQLPISKKSVSLNGFKDIGNADTAYLEDVHLMIKLHIMTGTGANTFDPKGETTRAQAAVVFIRMLRTLGSIDR</sequence>
<dbReference type="Proteomes" id="UP000248827">
    <property type="component" value="Unassembled WGS sequence"/>
</dbReference>
<dbReference type="InterPro" id="IPR014756">
    <property type="entry name" value="Ig_E-set"/>
</dbReference>
<feature type="domain" description="SLH" evidence="2">
    <location>
        <begin position="853"/>
        <end position="916"/>
    </location>
</feature>
<dbReference type="Pfam" id="PF19078">
    <property type="entry name" value="Big_12"/>
    <property type="match status" value="1"/>
</dbReference>
<dbReference type="Gene3D" id="2.60.40.10">
    <property type="entry name" value="Immunoglobulins"/>
    <property type="match status" value="3"/>
</dbReference>
<dbReference type="PANTHER" id="PTHR22625:SF70">
    <property type="entry name" value="PLEXIN A, ISOFORM A"/>
    <property type="match status" value="1"/>
</dbReference>
<dbReference type="InterPro" id="IPR044048">
    <property type="entry name" value="Big_12"/>
</dbReference>
<evidence type="ECO:0000313" key="3">
    <source>
        <dbReference type="EMBL" id="RAI97055.1"/>
    </source>
</evidence>
<feature type="domain" description="SLH" evidence="2">
    <location>
        <begin position="981"/>
        <end position="1042"/>
    </location>
</feature>
<name>A0ABX9BKJ6_9BACL</name>
<dbReference type="InterPro" id="IPR001119">
    <property type="entry name" value="SLH_dom"/>
</dbReference>
<dbReference type="PANTHER" id="PTHR22625">
    <property type="entry name" value="PLEXIN"/>
    <property type="match status" value="1"/>
</dbReference>
<gene>
    <name evidence="3" type="ORF">DET54_10514</name>
</gene>
<dbReference type="PROSITE" id="PS51272">
    <property type="entry name" value="SLH"/>
    <property type="match status" value="3"/>
</dbReference>
<feature type="region of interest" description="Disordered" evidence="1">
    <location>
        <begin position="612"/>
        <end position="648"/>
    </location>
</feature>
<proteinExistence type="predicted"/>
<feature type="domain" description="SLH" evidence="2">
    <location>
        <begin position="917"/>
        <end position="977"/>
    </location>
</feature>
<dbReference type="InterPro" id="IPR002909">
    <property type="entry name" value="IPT_dom"/>
</dbReference>
<evidence type="ECO:0000313" key="4">
    <source>
        <dbReference type="Proteomes" id="UP000248827"/>
    </source>
</evidence>
<feature type="compositionally biased region" description="Low complexity" evidence="1">
    <location>
        <begin position="612"/>
        <end position="638"/>
    </location>
</feature>
<dbReference type="EMBL" id="QLLI01000005">
    <property type="protein sequence ID" value="RAI97055.1"/>
    <property type="molecule type" value="Genomic_DNA"/>
</dbReference>
<accession>A0ABX9BKJ6</accession>
<organism evidence="3 4">
    <name type="scientific">Paenibacillus pabuli</name>
    <dbReference type="NCBI Taxonomy" id="1472"/>
    <lineage>
        <taxon>Bacteria</taxon>
        <taxon>Bacillati</taxon>
        <taxon>Bacillota</taxon>
        <taxon>Bacilli</taxon>
        <taxon>Bacillales</taxon>
        <taxon>Paenibacillaceae</taxon>
        <taxon>Paenibacillus</taxon>
    </lineage>
</organism>
<dbReference type="InterPro" id="IPR031148">
    <property type="entry name" value="Plexin"/>
</dbReference>
<comment type="caution">
    <text evidence="3">The sequence shown here is derived from an EMBL/GenBank/DDBJ whole genome shotgun (WGS) entry which is preliminary data.</text>
</comment>
<dbReference type="Pfam" id="PF01833">
    <property type="entry name" value="TIG"/>
    <property type="match status" value="3"/>
</dbReference>
<dbReference type="InterPro" id="IPR013783">
    <property type="entry name" value="Ig-like_fold"/>
</dbReference>
<evidence type="ECO:0000256" key="1">
    <source>
        <dbReference type="SAM" id="MobiDB-lite"/>
    </source>
</evidence>
<dbReference type="Pfam" id="PF00395">
    <property type="entry name" value="SLH"/>
    <property type="match status" value="3"/>
</dbReference>
<dbReference type="SMART" id="SM00429">
    <property type="entry name" value="IPT"/>
    <property type="match status" value="3"/>
</dbReference>